<evidence type="ECO:0008006" key="4">
    <source>
        <dbReference type="Google" id="ProtNLM"/>
    </source>
</evidence>
<name>A0A1B7NH95_9AGAM</name>
<reference evidence="2 3" key="1">
    <citation type="submission" date="2016-06" db="EMBL/GenBank/DDBJ databases">
        <title>Comparative genomics of the ectomycorrhizal sister species Rhizopogon vinicolor and Rhizopogon vesiculosus (Basidiomycota: Boletales) reveals a divergence of the mating type B locus.</title>
        <authorList>
            <consortium name="DOE Joint Genome Institute"/>
            <person name="Mujic A.B."/>
            <person name="Kuo A."/>
            <person name="Tritt A."/>
            <person name="Lipzen A."/>
            <person name="Chen C."/>
            <person name="Johnson J."/>
            <person name="Sharma A."/>
            <person name="Barry K."/>
            <person name="Grigoriev I.V."/>
            <person name="Spatafora J.W."/>
        </authorList>
    </citation>
    <scope>NUCLEOTIDE SEQUENCE [LARGE SCALE GENOMIC DNA]</scope>
    <source>
        <strain evidence="2 3">AM-OR11-026</strain>
    </source>
</reference>
<evidence type="ECO:0000313" key="3">
    <source>
        <dbReference type="Proteomes" id="UP000092154"/>
    </source>
</evidence>
<dbReference type="EMBL" id="KV448126">
    <property type="protein sequence ID" value="OAX44276.1"/>
    <property type="molecule type" value="Genomic_DNA"/>
</dbReference>
<sequence>MASKSSASSNLSSLKEDSHPAQSTDLGNSPPSSFSTSSLLRLTNHPNTKRLSPKHKFGGNRNHIRSFVFLHDNVHFVSCSWGGAMCKWDYDTGLLVGEPWRGKTIACAIEDGSIQQWGADREMIEGIWNGRGRVRSLS</sequence>
<protein>
    <recommendedName>
        <fullName evidence="4">WD40 repeat-like protein</fullName>
    </recommendedName>
</protein>
<keyword evidence="3" id="KW-1185">Reference proteome</keyword>
<dbReference type="InterPro" id="IPR015943">
    <property type="entry name" value="WD40/YVTN_repeat-like_dom_sf"/>
</dbReference>
<feature type="compositionally biased region" description="Low complexity" evidence="1">
    <location>
        <begin position="29"/>
        <end position="38"/>
    </location>
</feature>
<gene>
    <name evidence="2" type="ORF">K503DRAFT_446925</name>
</gene>
<dbReference type="InterPro" id="IPR036322">
    <property type="entry name" value="WD40_repeat_dom_sf"/>
</dbReference>
<evidence type="ECO:0000256" key="1">
    <source>
        <dbReference type="SAM" id="MobiDB-lite"/>
    </source>
</evidence>
<feature type="compositionally biased region" description="Low complexity" evidence="1">
    <location>
        <begin position="1"/>
        <end position="13"/>
    </location>
</feature>
<dbReference type="Gene3D" id="2.130.10.10">
    <property type="entry name" value="YVTN repeat-like/Quinoprotein amine dehydrogenase"/>
    <property type="match status" value="1"/>
</dbReference>
<feature type="region of interest" description="Disordered" evidence="1">
    <location>
        <begin position="1"/>
        <end position="39"/>
    </location>
</feature>
<dbReference type="InParanoid" id="A0A1B7NH95"/>
<organism evidence="2 3">
    <name type="scientific">Rhizopogon vinicolor AM-OR11-026</name>
    <dbReference type="NCBI Taxonomy" id="1314800"/>
    <lineage>
        <taxon>Eukaryota</taxon>
        <taxon>Fungi</taxon>
        <taxon>Dikarya</taxon>
        <taxon>Basidiomycota</taxon>
        <taxon>Agaricomycotina</taxon>
        <taxon>Agaricomycetes</taxon>
        <taxon>Agaricomycetidae</taxon>
        <taxon>Boletales</taxon>
        <taxon>Suillineae</taxon>
        <taxon>Rhizopogonaceae</taxon>
        <taxon>Rhizopogon</taxon>
    </lineage>
</organism>
<dbReference type="AlphaFoldDB" id="A0A1B7NH95"/>
<proteinExistence type="predicted"/>
<evidence type="ECO:0000313" key="2">
    <source>
        <dbReference type="EMBL" id="OAX44276.1"/>
    </source>
</evidence>
<accession>A0A1B7NH95</accession>
<dbReference type="SUPFAM" id="SSF50978">
    <property type="entry name" value="WD40 repeat-like"/>
    <property type="match status" value="1"/>
</dbReference>
<dbReference type="Proteomes" id="UP000092154">
    <property type="component" value="Unassembled WGS sequence"/>
</dbReference>